<name>A0A8S9UDR2_PHYIN</name>
<dbReference type="AlphaFoldDB" id="A0A8S9UDR2"/>
<proteinExistence type="predicted"/>
<evidence type="ECO:0000313" key="1">
    <source>
        <dbReference type="EMBL" id="KAF4137114.1"/>
    </source>
</evidence>
<evidence type="ECO:0000313" key="2">
    <source>
        <dbReference type="Proteomes" id="UP000704712"/>
    </source>
</evidence>
<accession>A0A8S9UDR2</accession>
<sequence>MIESAKHPQRTKNMATRLETEQLQYWATIRKDPGDVFRLFRLDEFGERIFNPSTKLGQWVSYVDDVNAKHPEGPTFMFPTLQKYLRDDWLFTTLQTAKRTEGTKSIAIKVEDDLVQFWLSSRTTPDDALVALRLGSMMDILESPLLSLWTKYIDAYNLSDDPRKLSTLMSTLKTRFDDRPLHQILEKARKFPSMESAAAKLQTEKMEEIFARKRPPPPRDAFELLGLDTVGNSILSSPVLKSWKDYVDIYNKAHPLKQKSWFGPLRGKYMNDIEKLIDAGKENSRTVGIAKEAEGELHKFWLGRDNTPTPGLVYHFLFFNKPTENILTSLRFGSWIDYLKKFNERYPEKKTPLIDSILENQNKLNLLTVLTEAKSDRRADKIVDELKNAMVSRWVATARVFNQSLVTGATPMN</sequence>
<reference evidence="1" key="1">
    <citation type="submission" date="2020-03" db="EMBL/GenBank/DDBJ databases">
        <title>Hybrid Assembly of Korean Phytophthora infestans isolates.</title>
        <authorList>
            <person name="Prokchorchik M."/>
            <person name="Lee Y."/>
            <person name="Seo J."/>
            <person name="Cho J.-H."/>
            <person name="Park Y.-E."/>
            <person name="Jang D.-C."/>
            <person name="Im J.-S."/>
            <person name="Choi J.-G."/>
            <person name="Park H.-J."/>
            <person name="Lee G.-B."/>
            <person name="Lee Y.-G."/>
            <person name="Hong S.-Y."/>
            <person name="Cho K."/>
            <person name="Sohn K.H."/>
        </authorList>
    </citation>
    <scope>NUCLEOTIDE SEQUENCE</scope>
    <source>
        <strain evidence="1">KR_2_A2</strain>
    </source>
</reference>
<dbReference type="Proteomes" id="UP000704712">
    <property type="component" value="Unassembled WGS sequence"/>
</dbReference>
<organism evidence="1 2">
    <name type="scientific">Phytophthora infestans</name>
    <name type="common">Potato late blight agent</name>
    <name type="synonym">Botrytis infestans</name>
    <dbReference type="NCBI Taxonomy" id="4787"/>
    <lineage>
        <taxon>Eukaryota</taxon>
        <taxon>Sar</taxon>
        <taxon>Stramenopiles</taxon>
        <taxon>Oomycota</taxon>
        <taxon>Peronosporomycetes</taxon>
        <taxon>Peronosporales</taxon>
        <taxon>Peronosporaceae</taxon>
        <taxon>Phytophthora</taxon>
    </lineage>
</organism>
<dbReference type="EMBL" id="JAACNO010001861">
    <property type="protein sequence ID" value="KAF4137114.1"/>
    <property type="molecule type" value="Genomic_DNA"/>
</dbReference>
<protein>
    <submittedName>
        <fullName evidence="1">Uncharacterized protein</fullName>
    </submittedName>
</protein>
<comment type="caution">
    <text evidence="1">The sequence shown here is derived from an EMBL/GenBank/DDBJ whole genome shotgun (WGS) entry which is preliminary data.</text>
</comment>
<gene>
    <name evidence="1" type="ORF">GN958_ATG13698</name>
</gene>